<keyword evidence="2" id="KW-1133">Transmembrane helix</keyword>
<dbReference type="RefSeq" id="WP_076543933.1">
    <property type="nucleotide sequence ID" value="NZ_FTNC01000003.1"/>
</dbReference>
<keyword evidence="2" id="KW-0472">Membrane</keyword>
<dbReference type="EMBL" id="FTNC01000003">
    <property type="protein sequence ID" value="SIQ31109.1"/>
    <property type="molecule type" value="Genomic_DNA"/>
</dbReference>
<dbReference type="InterPro" id="IPR003362">
    <property type="entry name" value="Bact_transf"/>
</dbReference>
<accession>A0A1N6RQP8</accession>
<evidence type="ECO:0000256" key="1">
    <source>
        <dbReference type="ARBA" id="ARBA00006464"/>
    </source>
</evidence>
<reference evidence="5" key="1">
    <citation type="submission" date="2017-01" db="EMBL/GenBank/DDBJ databases">
        <authorList>
            <person name="Varghese N."/>
            <person name="Submissions S."/>
        </authorList>
    </citation>
    <scope>NUCLEOTIDE SEQUENCE [LARGE SCALE GENOMIC DNA]</scope>
    <source>
        <strain evidence="5">ATCC 700103</strain>
    </source>
</reference>
<keyword evidence="5" id="KW-1185">Reference proteome</keyword>
<dbReference type="PANTHER" id="PTHR30576:SF20">
    <property type="entry name" value="QUINOVOSAMINEPHOSPHOTRANSFERAE-RELATED"/>
    <property type="match status" value="1"/>
</dbReference>
<evidence type="ECO:0000259" key="3">
    <source>
        <dbReference type="Pfam" id="PF02397"/>
    </source>
</evidence>
<proteinExistence type="inferred from homology"/>
<evidence type="ECO:0000256" key="2">
    <source>
        <dbReference type="SAM" id="Phobius"/>
    </source>
</evidence>
<dbReference type="PANTHER" id="PTHR30576">
    <property type="entry name" value="COLANIC BIOSYNTHESIS UDP-GLUCOSE LIPID CARRIER TRANSFERASE"/>
    <property type="match status" value="1"/>
</dbReference>
<dbReference type="OrthoDB" id="9808602at2"/>
<dbReference type="Proteomes" id="UP000185669">
    <property type="component" value="Unassembled WGS sequence"/>
</dbReference>
<dbReference type="AlphaFoldDB" id="A0A1N6RQP8"/>
<dbReference type="STRING" id="56779.SAMN05421834_10377"/>
<sequence length="198" mass="22874">MNNKKFYLKYIFDFIVALIGFIITSPIILISYLVAFIETGESGFFTQKRVGKDSQIFKIIKVKTMKSDTDLKTNVTTDKDPRITASGRFFRKTKIDELPQLINILKGEMSFVGPRPDVPEIINTMGEEEKGIILSVRPGITGPASLKYENEEEILAAKDNPERYNKEVIFPDKVRINKEYIENYSFFKDIYYILKTIF</sequence>
<keyword evidence="4" id="KW-0808">Transferase</keyword>
<evidence type="ECO:0000313" key="5">
    <source>
        <dbReference type="Proteomes" id="UP000185669"/>
    </source>
</evidence>
<evidence type="ECO:0000313" key="4">
    <source>
        <dbReference type="EMBL" id="SIQ31109.1"/>
    </source>
</evidence>
<name>A0A1N6RQP8_9FIRM</name>
<dbReference type="GO" id="GO:0016780">
    <property type="term" value="F:phosphotransferase activity, for other substituted phosphate groups"/>
    <property type="evidence" value="ECO:0007669"/>
    <property type="project" value="TreeGrafter"/>
</dbReference>
<comment type="similarity">
    <text evidence="1">Belongs to the bacterial sugar transferase family.</text>
</comment>
<feature type="transmembrane region" description="Helical" evidence="2">
    <location>
        <begin position="12"/>
        <end position="37"/>
    </location>
</feature>
<feature type="domain" description="Bacterial sugar transferase" evidence="3">
    <location>
        <begin position="9"/>
        <end position="197"/>
    </location>
</feature>
<protein>
    <submittedName>
        <fullName evidence="4">Sugar transferase involved in LPS biosynthesis (Colanic, teichoic acid)</fullName>
    </submittedName>
</protein>
<organism evidence="4 5">
    <name type="scientific">Halanaerobium kushneri</name>
    <dbReference type="NCBI Taxonomy" id="56779"/>
    <lineage>
        <taxon>Bacteria</taxon>
        <taxon>Bacillati</taxon>
        <taxon>Bacillota</taxon>
        <taxon>Clostridia</taxon>
        <taxon>Halanaerobiales</taxon>
        <taxon>Halanaerobiaceae</taxon>
        <taxon>Halanaerobium</taxon>
    </lineage>
</organism>
<keyword evidence="2" id="KW-0812">Transmembrane</keyword>
<dbReference type="Pfam" id="PF02397">
    <property type="entry name" value="Bac_transf"/>
    <property type="match status" value="1"/>
</dbReference>
<gene>
    <name evidence="4" type="ORF">SAMN05421834_10377</name>
</gene>